<keyword evidence="3" id="KW-1185">Reference proteome</keyword>
<proteinExistence type="predicted"/>
<dbReference type="OrthoDB" id="5579147at2759"/>
<protein>
    <recommendedName>
        <fullName evidence="4">Sfi1 spindle body domain-containing protein</fullName>
    </recommendedName>
</protein>
<evidence type="ECO:0008006" key="4">
    <source>
        <dbReference type="Google" id="ProtNLM"/>
    </source>
</evidence>
<sequence>MVGFHDTPTRATPRNRRRPKAASTAAAASYGATPAAMVPMSRGSSRNTPRILGRYTPAQRTPHSLVSSQSDVEIEDDDAFHPPHTRQNHAIQTLGRSPRHPTVAYFADNDSAREYNSAAIIRGFIDNRHPGSQDIALLTMLRSWHTMTVDCRERSQRLRDKWTASIKHHRANLVKEAFFKWKQEAIKRAALPVSDYQRVQMRLAAMARRSFLLRMVTVRVAQRVETMRQLEDFQQSSRFHLVSNCLTIWKDQWQQRRQARFMILERQFKQEAKKRLIVQSFRRWLMLAHAENFARYYELKNQCALVAHFLRICRERWVSRQHASRPRRGTVDDGDRLKRLIPRGESEVSADPQMHNIFVRWRAAAKAFKMTQWQAELFCFENSWGTTLEKLQDAYERRRDMKDEADRHYKLTLVGVSIFRWRKQLHERRDQLLQSRAVQDIARRRDQKHRRVLLLAWREVADKMRCADAVANSATPVRQRMRFPDSIRSPDADGGYGSAIRRVSDHTHGSRVSPLRPLNRGSPAGRLTYAHGEIQANRAYDDGRCDRAISVQSDDSRFAGSDEKLKLIRRAREAEAIADQYKRERTDPHKVKLDLIVLDVDLERRLTWWIEYQNRNIFRDVLNRLHVPITGPQAGRHRGGIRRHTYYNDNILMLDDENERIQERHFNKTHRDQTIEATFRTYQRAARCVLAGLQAAARARANAVAIADKHYRNHSTPANQRLCAHAIDIWRSSLANRRDMVAEAERHYLRNAFVGFYCAATELQFANFQSNEIAVSFDRQRTLRCVVRTLINLCFKSMSGRDSHRIAEHPYNDGDGNGNGESDLDQGLTVDVTADGQDDVTDVSKLVHLREMLYAWRTTVSGFQEAKISIITRILPRLKSEIVENDQDLGTFSWELMHKTFLVAQSFNRWRQLAS</sequence>
<organism evidence="2 3">
    <name type="scientific">Coemansia interrupta</name>
    <dbReference type="NCBI Taxonomy" id="1126814"/>
    <lineage>
        <taxon>Eukaryota</taxon>
        <taxon>Fungi</taxon>
        <taxon>Fungi incertae sedis</taxon>
        <taxon>Zoopagomycota</taxon>
        <taxon>Kickxellomycotina</taxon>
        <taxon>Kickxellomycetes</taxon>
        <taxon>Kickxellales</taxon>
        <taxon>Kickxellaceae</taxon>
        <taxon>Coemansia</taxon>
    </lineage>
</organism>
<feature type="region of interest" description="Disordered" evidence="1">
    <location>
        <begin position="1"/>
        <end position="65"/>
    </location>
</feature>
<dbReference type="AlphaFoldDB" id="A0A9W8HHL7"/>
<comment type="caution">
    <text evidence="2">The sequence shown here is derived from an EMBL/GenBank/DDBJ whole genome shotgun (WGS) entry which is preliminary data.</text>
</comment>
<dbReference type="EMBL" id="JANBUM010000090">
    <property type="protein sequence ID" value="KAJ2785340.1"/>
    <property type="molecule type" value="Genomic_DNA"/>
</dbReference>
<gene>
    <name evidence="2" type="ORF">GGI15_001961</name>
</gene>
<name>A0A9W8HHL7_9FUNG</name>
<evidence type="ECO:0000256" key="1">
    <source>
        <dbReference type="SAM" id="MobiDB-lite"/>
    </source>
</evidence>
<reference evidence="2" key="1">
    <citation type="submission" date="2022-07" db="EMBL/GenBank/DDBJ databases">
        <title>Phylogenomic reconstructions and comparative analyses of Kickxellomycotina fungi.</title>
        <authorList>
            <person name="Reynolds N.K."/>
            <person name="Stajich J.E."/>
            <person name="Barry K."/>
            <person name="Grigoriev I.V."/>
            <person name="Crous P."/>
            <person name="Smith M.E."/>
        </authorList>
    </citation>
    <scope>NUCLEOTIDE SEQUENCE</scope>
    <source>
        <strain evidence="2">BCRC 34489</strain>
    </source>
</reference>
<feature type="region of interest" description="Disordered" evidence="1">
    <location>
        <begin position="505"/>
        <end position="524"/>
    </location>
</feature>
<feature type="compositionally biased region" description="Low complexity" evidence="1">
    <location>
        <begin position="21"/>
        <end position="36"/>
    </location>
</feature>
<feature type="non-terminal residue" evidence="2">
    <location>
        <position position="915"/>
    </location>
</feature>
<evidence type="ECO:0000313" key="2">
    <source>
        <dbReference type="EMBL" id="KAJ2785340.1"/>
    </source>
</evidence>
<evidence type="ECO:0000313" key="3">
    <source>
        <dbReference type="Proteomes" id="UP001140172"/>
    </source>
</evidence>
<accession>A0A9W8HHL7</accession>
<dbReference type="Proteomes" id="UP001140172">
    <property type="component" value="Unassembled WGS sequence"/>
</dbReference>